<dbReference type="PRINTS" id="PR00081">
    <property type="entry name" value="GDHRDH"/>
</dbReference>
<accession>A0A411HPA5</accession>
<dbReference type="InterPro" id="IPR036291">
    <property type="entry name" value="NAD(P)-bd_dom_sf"/>
</dbReference>
<name>A0A411HPA5_9GAMM</name>
<dbReference type="OrthoDB" id="5786478at2"/>
<dbReference type="InterPro" id="IPR052184">
    <property type="entry name" value="SDR_enzymes"/>
</dbReference>
<gene>
    <name evidence="1" type="ORF">ELE36_19140</name>
</gene>
<dbReference type="AlphaFoldDB" id="A0A411HPA5"/>
<dbReference type="RefSeq" id="WP_129836166.1">
    <property type="nucleotide sequence ID" value="NZ_CP035704.1"/>
</dbReference>
<dbReference type="Gene3D" id="3.40.50.720">
    <property type="entry name" value="NAD(P)-binding Rossmann-like Domain"/>
    <property type="match status" value="1"/>
</dbReference>
<proteinExistence type="predicted"/>
<dbReference type="PANTHER" id="PTHR45458:SF1">
    <property type="entry name" value="SHORT CHAIN DEHYDROGENASE"/>
    <property type="match status" value="1"/>
</dbReference>
<dbReference type="GO" id="GO:0016616">
    <property type="term" value="F:oxidoreductase activity, acting on the CH-OH group of donors, NAD or NADP as acceptor"/>
    <property type="evidence" value="ECO:0007669"/>
    <property type="project" value="TreeGrafter"/>
</dbReference>
<dbReference type="EMBL" id="CP035704">
    <property type="protein sequence ID" value="QBB72315.1"/>
    <property type="molecule type" value="Genomic_DNA"/>
</dbReference>
<evidence type="ECO:0000313" key="2">
    <source>
        <dbReference type="Proteomes" id="UP000291562"/>
    </source>
</evidence>
<sequence length="233" mass="24965">MSSNPSPTALIVGASRGLGLTMAEEYAKRGWHVIATVRGTGKTALHELAQRSEGRIEIESVDIANADEITSLRQRLQSRKFDLLFVNAGVANDPEETAGAVSTDEFVRVMVTNALSPMRVIEQFESLVSSTGTIGVMSSGLGSVADNESGGWDVYRGSKAALNTMMRSFAARQAGNSRPLVIIAPGWVRTDMGGPNAALDVHESIRGVVDTITSCAGKPGLRYLDYRGHTIRW</sequence>
<dbReference type="Pfam" id="PF00106">
    <property type="entry name" value="adh_short"/>
    <property type="match status" value="1"/>
</dbReference>
<dbReference type="PANTHER" id="PTHR45458">
    <property type="entry name" value="SHORT-CHAIN DEHYDROGENASE/REDUCTASE SDR"/>
    <property type="match status" value="1"/>
</dbReference>
<dbReference type="SUPFAM" id="SSF51735">
    <property type="entry name" value="NAD(P)-binding Rossmann-fold domains"/>
    <property type="match status" value="1"/>
</dbReference>
<keyword evidence="2" id="KW-1185">Reference proteome</keyword>
<organism evidence="1 2">
    <name type="scientific">Pseudolysobacter antarcticus</name>
    <dbReference type="NCBI Taxonomy" id="2511995"/>
    <lineage>
        <taxon>Bacteria</taxon>
        <taxon>Pseudomonadati</taxon>
        <taxon>Pseudomonadota</taxon>
        <taxon>Gammaproteobacteria</taxon>
        <taxon>Lysobacterales</taxon>
        <taxon>Rhodanobacteraceae</taxon>
        <taxon>Pseudolysobacter</taxon>
    </lineage>
</organism>
<reference evidence="1 2" key="1">
    <citation type="submission" date="2019-01" db="EMBL/GenBank/DDBJ databases">
        <title>Pseudolysobacter antarctica gen. nov., sp. nov., isolated from Fildes Peninsula, Antarctica.</title>
        <authorList>
            <person name="Wei Z."/>
            <person name="Peng F."/>
        </authorList>
    </citation>
    <scope>NUCLEOTIDE SEQUENCE [LARGE SCALE GENOMIC DNA]</scope>
    <source>
        <strain evidence="1 2">AQ6-296</strain>
    </source>
</reference>
<protein>
    <submittedName>
        <fullName evidence="1">SDR family NAD(P)-dependent oxidoreductase</fullName>
    </submittedName>
</protein>
<dbReference type="Proteomes" id="UP000291562">
    <property type="component" value="Chromosome"/>
</dbReference>
<evidence type="ECO:0000313" key="1">
    <source>
        <dbReference type="EMBL" id="QBB72315.1"/>
    </source>
</evidence>
<dbReference type="InterPro" id="IPR002347">
    <property type="entry name" value="SDR_fam"/>
</dbReference>
<dbReference type="KEGG" id="xbc:ELE36_19140"/>